<feature type="domain" description="EF-hand" evidence="10">
    <location>
        <begin position="58"/>
        <end position="88"/>
    </location>
</feature>
<comment type="similarity">
    <text evidence="5">Belongs to the calcineurin regulatory subunit family.</text>
</comment>
<name>W6MIM0_9ASCO</name>
<reference evidence="11" key="1">
    <citation type="submission" date="2013-12" db="EMBL/GenBank/DDBJ databases">
        <authorList>
            <person name="Genoscope - CEA"/>
        </authorList>
    </citation>
    <scope>NUCLEOTIDE SEQUENCE</scope>
    <source>
        <strain evidence="11">CBS 1993</strain>
    </source>
</reference>
<dbReference type="Gene3D" id="1.10.238.10">
    <property type="entry name" value="EF-hand"/>
    <property type="match status" value="1"/>
</dbReference>
<dbReference type="AlphaFoldDB" id="W6MIM0"/>
<evidence type="ECO:0000256" key="5">
    <source>
        <dbReference type="ARBA" id="ARBA00023774"/>
    </source>
</evidence>
<proteinExistence type="inferred from homology"/>
<dbReference type="InterPro" id="IPR018247">
    <property type="entry name" value="EF_Hand_1_Ca_BS"/>
</dbReference>
<dbReference type="Pfam" id="PF13202">
    <property type="entry name" value="EF-hand_5"/>
    <property type="match status" value="1"/>
</dbReference>
<evidence type="ECO:0000256" key="4">
    <source>
        <dbReference type="ARBA" id="ARBA00023754"/>
    </source>
</evidence>
<dbReference type="SUPFAM" id="SSF47473">
    <property type="entry name" value="EF-hand"/>
    <property type="match status" value="1"/>
</dbReference>
<keyword evidence="2" id="KW-0677">Repeat</keyword>
<dbReference type="GO" id="GO:0006873">
    <property type="term" value="P:intracellular monoatomic ion homeostasis"/>
    <property type="evidence" value="ECO:0007669"/>
    <property type="project" value="EnsemblFungi"/>
</dbReference>
<keyword evidence="3" id="KW-0106">Calcium</keyword>
<dbReference type="EMBL" id="HG793125">
    <property type="protein sequence ID" value="CDK24217.1"/>
    <property type="molecule type" value="Genomic_DNA"/>
</dbReference>
<dbReference type="RefSeq" id="XP_022456234.1">
    <property type="nucleotide sequence ID" value="XM_022604691.1"/>
</dbReference>
<protein>
    <recommendedName>
        <fullName evidence="7">Calcineurin subunit B</fullName>
    </recommendedName>
    <alternativeName>
        <fullName evidence="8">Calcineurin regulatory subunit</fullName>
    </alternativeName>
    <alternativeName>
        <fullName evidence="9">Protein phosphatase 2B regulatory subunit</fullName>
    </alternativeName>
</protein>
<gene>
    <name evidence="11" type="ORF">KUCA_T00000177001</name>
</gene>
<dbReference type="InterPro" id="IPR002048">
    <property type="entry name" value="EF_hand_dom"/>
</dbReference>
<dbReference type="GO" id="GO:0004723">
    <property type="term" value="F:calcium-dependent protein serine/threonine phosphatase activity"/>
    <property type="evidence" value="ECO:0007669"/>
    <property type="project" value="EnsemblFungi"/>
</dbReference>
<dbReference type="InterPro" id="IPR011992">
    <property type="entry name" value="EF-hand-dom_pair"/>
</dbReference>
<dbReference type="GO" id="GO:0000747">
    <property type="term" value="P:conjugation with cellular fusion"/>
    <property type="evidence" value="ECO:0007669"/>
    <property type="project" value="EnsemblFungi"/>
</dbReference>
<dbReference type="Pfam" id="PF13499">
    <property type="entry name" value="EF-hand_7"/>
    <property type="match status" value="1"/>
</dbReference>
<evidence type="ECO:0000256" key="3">
    <source>
        <dbReference type="ARBA" id="ARBA00022837"/>
    </source>
</evidence>
<evidence type="ECO:0000256" key="7">
    <source>
        <dbReference type="ARBA" id="ARBA00023832"/>
    </source>
</evidence>
<keyword evidence="1" id="KW-0479">Metal-binding</keyword>
<dbReference type="HOGENOM" id="CLU_061288_10_1_1"/>
<evidence type="ECO:0000313" key="12">
    <source>
        <dbReference type="Proteomes" id="UP000019384"/>
    </source>
</evidence>
<evidence type="ECO:0000256" key="9">
    <source>
        <dbReference type="ARBA" id="ARBA00032848"/>
    </source>
</evidence>
<comment type="subunit">
    <text evidence="6">Composed of a catalytic subunit (A) and a regulatory subunit (B).</text>
</comment>
<evidence type="ECO:0000256" key="2">
    <source>
        <dbReference type="ARBA" id="ARBA00022737"/>
    </source>
</evidence>
<feature type="domain" description="EF-hand" evidence="10">
    <location>
        <begin position="90"/>
        <end position="125"/>
    </location>
</feature>
<dbReference type="PROSITE" id="PS00018">
    <property type="entry name" value="EF_HAND_1"/>
    <property type="match status" value="4"/>
</dbReference>
<reference evidence="11" key="2">
    <citation type="submission" date="2014-02" db="EMBL/GenBank/DDBJ databases">
        <title>Complete DNA sequence of /Kuraishia capsulata/ illustrates novel genomic features among budding yeasts (/Saccharomycotina/).</title>
        <authorList>
            <person name="Morales L."/>
            <person name="Noel B."/>
            <person name="Porcel B."/>
            <person name="Marcet-Houben M."/>
            <person name="Hullo M-F."/>
            <person name="Sacerdot C."/>
            <person name="Tekaia F."/>
            <person name="Leh-Louis V."/>
            <person name="Despons L."/>
            <person name="Khanna V."/>
            <person name="Aury J-M."/>
            <person name="Barbe V."/>
            <person name="Couloux A."/>
            <person name="Labadie K."/>
            <person name="Pelletier E."/>
            <person name="Souciet J-L."/>
            <person name="Boekhout T."/>
            <person name="Gabaldon T."/>
            <person name="Wincker P."/>
            <person name="Dujon B."/>
        </authorList>
    </citation>
    <scope>NUCLEOTIDE SEQUENCE</scope>
    <source>
        <strain evidence="11">CBS 1993</strain>
    </source>
</reference>
<dbReference type="Proteomes" id="UP000019384">
    <property type="component" value="Unassembled WGS sequence"/>
</dbReference>
<dbReference type="GeneID" id="34517622"/>
<evidence type="ECO:0000259" key="10">
    <source>
        <dbReference type="PROSITE" id="PS50222"/>
    </source>
</evidence>
<evidence type="ECO:0000313" key="11">
    <source>
        <dbReference type="EMBL" id="CDK24217.1"/>
    </source>
</evidence>
<dbReference type="GO" id="GO:0005955">
    <property type="term" value="C:calcineurin complex"/>
    <property type="evidence" value="ECO:0007669"/>
    <property type="project" value="EnsemblFungi"/>
</dbReference>
<evidence type="ECO:0000256" key="8">
    <source>
        <dbReference type="ARBA" id="ARBA00031295"/>
    </source>
</evidence>
<evidence type="ECO:0000256" key="1">
    <source>
        <dbReference type="ARBA" id="ARBA00022723"/>
    </source>
</evidence>
<dbReference type="GO" id="GO:0071444">
    <property type="term" value="P:cellular response to pheromone"/>
    <property type="evidence" value="ECO:0007669"/>
    <property type="project" value="EnsemblFungi"/>
</dbReference>
<keyword evidence="12" id="KW-1185">Reference proteome</keyword>
<organism evidence="11 12">
    <name type="scientific">Kuraishia capsulata CBS 1993</name>
    <dbReference type="NCBI Taxonomy" id="1382522"/>
    <lineage>
        <taxon>Eukaryota</taxon>
        <taxon>Fungi</taxon>
        <taxon>Dikarya</taxon>
        <taxon>Ascomycota</taxon>
        <taxon>Saccharomycotina</taxon>
        <taxon>Pichiomycetes</taxon>
        <taxon>Pichiales</taxon>
        <taxon>Pichiaceae</taxon>
        <taxon>Kuraishia</taxon>
    </lineage>
</organism>
<dbReference type="CDD" id="cd00051">
    <property type="entry name" value="EFh"/>
    <property type="match status" value="2"/>
</dbReference>
<accession>W6MIM0</accession>
<dbReference type="STRING" id="1382522.W6MIM0"/>
<dbReference type="OrthoDB" id="191686at2759"/>
<dbReference type="SMART" id="SM00054">
    <property type="entry name" value="EFh"/>
    <property type="match status" value="4"/>
</dbReference>
<feature type="domain" description="EF-hand" evidence="10">
    <location>
        <begin position="21"/>
        <end position="56"/>
    </location>
</feature>
<comment type="function">
    <text evidence="4">Regulatory subunit of calcineurin, a calcium-dependent, calmodulin stimulated protein phosphatase. Confers calcium sensitivity.</text>
</comment>
<evidence type="ECO:0000256" key="6">
    <source>
        <dbReference type="ARBA" id="ARBA00023792"/>
    </source>
</evidence>
<dbReference type="GO" id="GO:0005509">
    <property type="term" value="F:calcium ion binding"/>
    <property type="evidence" value="ECO:0007669"/>
    <property type="project" value="EnsemblFungi"/>
</dbReference>
<sequence>MGNSSSRILDSLSTGTNFDNDDINKLVRMFLKLDKDSSGAIDKAEFLSIPGIASNPLAKRVVEIFDKDRGGDVDLKEFIEGLSIFSNKADPEDKLLFAFKIYDIDGDNYISNGELFIVLKMMVGEGLTDIQLQQLVDRTILENDEDHDGKLNYEEFRNAIDRTAVANSLTLDDY</sequence>
<feature type="domain" description="EF-hand" evidence="10">
    <location>
        <begin position="131"/>
        <end position="166"/>
    </location>
</feature>
<dbReference type="FunFam" id="1.10.238.10:FF:000003">
    <property type="entry name" value="Calmodulin A"/>
    <property type="match status" value="1"/>
</dbReference>
<dbReference type="PANTHER" id="PTHR45942">
    <property type="entry name" value="PROTEIN PHOSPATASE 3 REGULATORY SUBUNIT B ALPHA ISOFORM TYPE 1"/>
    <property type="match status" value="1"/>
</dbReference>
<dbReference type="PROSITE" id="PS50222">
    <property type="entry name" value="EF_HAND_2"/>
    <property type="match status" value="4"/>
</dbReference>